<organism evidence="7 8">
    <name type="scientific">Geoalkalibacter subterraneus</name>
    <dbReference type="NCBI Taxonomy" id="483547"/>
    <lineage>
        <taxon>Bacteria</taxon>
        <taxon>Pseudomonadati</taxon>
        <taxon>Thermodesulfobacteriota</taxon>
        <taxon>Desulfuromonadia</taxon>
        <taxon>Desulfuromonadales</taxon>
        <taxon>Geoalkalibacteraceae</taxon>
        <taxon>Geoalkalibacter</taxon>
    </lineage>
</organism>
<comment type="similarity">
    <text evidence="2">Belongs to the autoinducer-2 exporter (AI-2E) (TC 2.A.86) family.</text>
</comment>
<evidence type="ECO:0000313" key="7">
    <source>
        <dbReference type="EMBL" id="AJF06336.1"/>
    </source>
</evidence>
<keyword evidence="3 6" id="KW-0812">Transmembrane</keyword>
<gene>
    <name evidence="7" type="ORF">GSUB_06945</name>
</gene>
<evidence type="ECO:0000256" key="3">
    <source>
        <dbReference type="ARBA" id="ARBA00022692"/>
    </source>
</evidence>
<dbReference type="HOGENOM" id="CLU_2011975_0_0_7"/>
<keyword evidence="5 6" id="KW-0472">Membrane</keyword>
<sequence length="123" mass="13591">MRFFYLSFFMLRDGSKLVKLLVRALPLGDEREHLLFAKFAEVARATVKGNLVVAVVQGTLGGIIFAILGISGALLWGVVMTSWFFRQRNERKVSFSHATHDLLRPRQGKRSLGIEDSGAGLGG</sequence>
<keyword evidence="4 6" id="KW-1133">Transmembrane helix</keyword>
<evidence type="ECO:0000256" key="2">
    <source>
        <dbReference type="ARBA" id="ARBA00009773"/>
    </source>
</evidence>
<dbReference type="KEGG" id="gsb:GSUB_06945"/>
<accession>A0A0B5FRX4</accession>
<evidence type="ECO:0000313" key="8">
    <source>
        <dbReference type="Proteomes" id="UP000035036"/>
    </source>
</evidence>
<dbReference type="InterPro" id="IPR002549">
    <property type="entry name" value="AI-2E-like"/>
</dbReference>
<evidence type="ECO:0000256" key="4">
    <source>
        <dbReference type="ARBA" id="ARBA00022989"/>
    </source>
</evidence>
<dbReference type="GO" id="GO:0016020">
    <property type="term" value="C:membrane"/>
    <property type="evidence" value="ECO:0007669"/>
    <property type="project" value="UniProtKB-SubCell"/>
</dbReference>
<reference evidence="7 8" key="1">
    <citation type="journal article" date="2015" name="Genome Announc.">
        <title>Genomes of Geoalkalibacter ferrihydriticus Z-0531T and Geoalkalibacter subterraneus Red1T, Two Haloalkaliphilic Metal-Reducing Deltaproteobacteria.</title>
        <authorList>
            <person name="Badalamenti J.P."/>
            <person name="Krajmalnik-Brown R."/>
            <person name="Torres C.I."/>
            <person name="Bond D.R."/>
        </authorList>
    </citation>
    <scope>NUCLEOTIDE SEQUENCE [LARGE SCALE GENOMIC DNA]</scope>
    <source>
        <strain evidence="7 8">Red1</strain>
    </source>
</reference>
<evidence type="ECO:0000256" key="1">
    <source>
        <dbReference type="ARBA" id="ARBA00004141"/>
    </source>
</evidence>
<dbReference type="Proteomes" id="UP000035036">
    <property type="component" value="Chromosome"/>
</dbReference>
<dbReference type="EMBL" id="CP010311">
    <property type="protein sequence ID" value="AJF06336.1"/>
    <property type="molecule type" value="Genomic_DNA"/>
</dbReference>
<dbReference type="STRING" id="483547.GSUB_06945"/>
<name>A0A0B5FRX4_9BACT</name>
<keyword evidence="8" id="KW-1185">Reference proteome</keyword>
<feature type="transmembrane region" description="Helical" evidence="6">
    <location>
        <begin position="60"/>
        <end position="85"/>
    </location>
</feature>
<protein>
    <submittedName>
        <fullName evidence="7">Uncharacterized protein</fullName>
    </submittedName>
</protein>
<proteinExistence type="inferred from homology"/>
<evidence type="ECO:0000256" key="5">
    <source>
        <dbReference type="ARBA" id="ARBA00023136"/>
    </source>
</evidence>
<dbReference type="AlphaFoldDB" id="A0A0B5FRX4"/>
<evidence type="ECO:0000256" key="6">
    <source>
        <dbReference type="SAM" id="Phobius"/>
    </source>
</evidence>
<comment type="subcellular location">
    <subcellularLocation>
        <location evidence="1">Membrane</location>
        <topology evidence="1">Multi-pass membrane protein</topology>
    </subcellularLocation>
</comment>
<dbReference type="Pfam" id="PF01594">
    <property type="entry name" value="AI-2E_transport"/>
    <property type="match status" value="1"/>
</dbReference>